<keyword evidence="1" id="KW-0805">Transcription regulation</keyword>
<dbReference type="SUPFAM" id="SSF101941">
    <property type="entry name" value="NAC domain"/>
    <property type="match status" value="1"/>
</dbReference>
<keyword evidence="2" id="KW-0238">DNA-binding</keyword>
<organism evidence="7 8">
    <name type="scientific">Salvia divinorum</name>
    <name type="common">Maria pastora</name>
    <name type="synonym">Diviner's sage</name>
    <dbReference type="NCBI Taxonomy" id="28513"/>
    <lineage>
        <taxon>Eukaryota</taxon>
        <taxon>Viridiplantae</taxon>
        <taxon>Streptophyta</taxon>
        <taxon>Embryophyta</taxon>
        <taxon>Tracheophyta</taxon>
        <taxon>Spermatophyta</taxon>
        <taxon>Magnoliopsida</taxon>
        <taxon>eudicotyledons</taxon>
        <taxon>Gunneridae</taxon>
        <taxon>Pentapetalae</taxon>
        <taxon>asterids</taxon>
        <taxon>lamiids</taxon>
        <taxon>Lamiales</taxon>
        <taxon>Lamiaceae</taxon>
        <taxon>Nepetoideae</taxon>
        <taxon>Mentheae</taxon>
        <taxon>Salviinae</taxon>
        <taxon>Salvia</taxon>
        <taxon>Salvia subgen. Calosphace</taxon>
    </lineage>
</organism>
<dbReference type="InterPro" id="IPR003441">
    <property type="entry name" value="NAC-dom"/>
</dbReference>
<dbReference type="PANTHER" id="PTHR31719">
    <property type="entry name" value="NAC TRANSCRIPTION FACTOR 56"/>
    <property type="match status" value="1"/>
</dbReference>
<dbReference type="EMBL" id="JBEAFC010000010">
    <property type="protein sequence ID" value="KAL1538086.1"/>
    <property type="molecule type" value="Genomic_DNA"/>
</dbReference>
<accession>A0ABD1G1U9</accession>
<evidence type="ECO:0000313" key="7">
    <source>
        <dbReference type="EMBL" id="KAL1538086.1"/>
    </source>
</evidence>
<evidence type="ECO:0000313" key="8">
    <source>
        <dbReference type="Proteomes" id="UP001567538"/>
    </source>
</evidence>
<feature type="domain" description="NAC" evidence="6">
    <location>
        <begin position="11"/>
        <end position="173"/>
    </location>
</feature>
<feature type="region of interest" description="Disordered" evidence="5">
    <location>
        <begin position="96"/>
        <end position="119"/>
    </location>
</feature>
<keyword evidence="8" id="KW-1185">Reference proteome</keyword>
<feature type="compositionally biased region" description="Gly residues" evidence="5">
    <location>
        <begin position="100"/>
        <end position="109"/>
    </location>
</feature>
<evidence type="ECO:0000256" key="1">
    <source>
        <dbReference type="ARBA" id="ARBA00023015"/>
    </source>
</evidence>
<evidence type="ECO:0000259" key="6">
    <source>
        <dbReference type="PROSITE" id="PS51005"/>
    </source>
</evidence>
<keyword evidence="4" id="KW-0539">Nucleus</keyword>
<gene>
    <name evidence="7" type="ORF">AAHA92_26869</name>
</gene>
<dbReference type="GO" id="GO:0003677">
    <property type="term" value="F:DNA binding"/>
    <property type="evidence" value="ECO:0007669"/>
    <property type="project" value="UniProtKB-KW"/>
</dbReference>
<reference evidence="7 8" key="1">
    <citation type="submission" date="2024-06" db="EMBL/GenBank/DDBJ databases">
        <title>A chromosome level genome sequence of Diviner's sage (Salvia divinorum).</title>
        <authorList>
            <person name="Ford S.A."/>
            <person name="Ro D.-K."/>
            <person name="Ness R.W."/>
            <person name="Phillips M.A."/>
        </authorList>
    </citation>
    <scope>NUCLEOTIDE SEQUENCE [LARGE SCALE GENOMIC DNA]</scope>
    <source>
        <strain evidence="7">SAF-2024a</strain>
        <tissue evidence="7">Leaf</tissue>
    </source>
</reference>
<keyword evidence="3" id="KW-0804">Transcription</keyword>
<dbReference type="PROSITE" id="PS51005">
    <property type="entry name" value="NAC"/>
    <property type="match status" value="1"/>
</dbReference>
<evidence type="ECO:0000256" key="5">
    <source>
        <dbReference type="SAM" id="MobiDB-lite"/>
    </source>
</evidence>
<dbReference type="AlphaFoldDB" id="A0ABD1G1U9"/>
<protein>
    <recommendedName>
        <fullName evidence="6">NAC domain-containing protein</fullName>
    </recommendedName>
</protein>
<dbReference type="PANTHER" id="PTHR31719:SF164">
    <property type="entry name" value="NAC DOMAIN-CONTAINING PROTEIN"/>
    <property type="match status" value="1"/>
</dbReference>
<evidence type="ECO:0000256" key="4">
    <source>
        <dbReference type="ARBA" id="ARBA00023242"/>
    </source>
</evidence>
<dbReference type="Pfam" id="PF02365">
    <property type="entry name" value="NAM"/>
    <property type="match status" value="1"/>
</dbReference>
<evidence type="ECO:0000256" key="3">
    <source>
        <dbReference type="ARBA" id="ARBA00023163"/>
    </source>
</evidence>
<evidence type="ECO:0000256" key="2">
    <source>
        <dbReference type="ARBA" id="ARBA00023125"/>
    </source>
</evidence>
<dbReference type="Gene3D" id="2.170.150.80">
    <property type="entry name" value="NAC domain"/>
    <property type="match status" value="1"/>
</dbReference>
<proteinExistence type="predicted"/>
<sequence>MSNTMDLSSIFEMGFEFNPTAEKLIKGYLIPWVTGRDPLWNGIVEKPIYGDNFPWEIFNDIESCWHSKIEEKGAVKYTIFAFTSLQRVPNSKRVCRRAGRGSGTWGGQTGPKKIEDSDTGRTIGQSKMLAFEHSGVADVGHWTMHEFSLSDESVRLSGRSNAADLVVCKITKTVKKKEKCDQHTNQVISSENMGNHGGCQVQAAQPESHVNDSHYVRLGPETNEGFSSENIGNQGDYQLQNAQLLLESYGDDSNHLRLASETNEGFSTENICNQGDYQLQNAQLLLESYGDDSNHLRLASETNEGFSTENICNQGDYQLQNAQLLLESYGDDSNHLRLASETNEGFSTENICNQGDYQLQNAQLLLESYGDDSNHLRLASETNEGFSTENICNQGDYQLQNAQLLLESYGDDSNHLRLASETNEGFSSANIGLPALPESYGDGFNYATLVPNTNEGFFPANIGNNDRYGVFVSQPEMSYQEIHPIEQLVRCGDPFEDVWARQPQFISDYRDSSNVIVPAAPTTSRKRAADVDFSDDVHVGGSFKRHKGGDDDEGLMLALMRSGN</sequence>
<comment type="caution">
    <text evidence="7">The sequence shown here is derived from an EMBL/GenBank/DDBJ whole genome shotgun (WGS) entry which is preliminary data.</text>
</comment>
<name>A0ABD1G1U9_SALDI</name>
<dbReference type="Proteomes" id="UP001567538">
    <property type="component" value="Unassembled WGS sequence"/>
</dbReference>
<dbReference type="InterPro" id="IPR036093">
    <property type="entry name" value="NAC_dom_sf"/>
</dbReference>